<dbReference type="PANTHER" id="PTHR43463">
    <property type="entry name" value="NICOTINATE-NUCLEOTIDE--DIMETHYLBENZIMIDAZOLE PHOSPHORIBOSYLTRANSFERASE"/>
    <property type="match status" value="1"/>
</dbReference>
<keyword evidence="6 10" id="KW-0328">Glycosyltransferase</keyword>
<dbReference type="FunFam" id="3.40.50.10210:FF:000001">
    <property type="entry name" value="Nicotinate-nucleotide--dimethylbenzimidazole phosphoribosyltransferase"/>
    <property type="match status" value="1"/>
</dbReference>
<evidence type="ECO:0000313" key="12">
    <source>
        <dbReference type="Proteomes" id="UP000002743"/>
    </source>
</evidence>
<dbReference type="NCBIfam" id="NF000996">
    <property type="entry name" value="PRK00105.1"/>
    <property type="match status" value="1"/>
</dbReference>
<evidence type="ECO:0000256" key="8">
    <source>
        <dbReference type="ARBA" id="ARBA00030686"/>
    </source>
</evidence>
<comment type="similarity">
    <text evidence="2 10">Belongs to the CobT family.</text>
</comment>
<name>C6X8B4_METGS</name>
<dbReference type="EMBL" id="CP001674">
    <property type="protein sequence ID" value="ACT49384.1"/>
    <property type="molecule type" value="Genomic_DNA"/>
</dbReference>
<feature type="active site" description="Proton acceptor" evidence="10">
    <location>
        <position position="313"/>
    </location>
</feature>
<comment type="catalytic activity">
    <reaction evidence="9 10">
        <text>5,6-dimethylbenzimidazole + nicotinate beta-D-ribonucleotide = alpha-ribazole 5'-phosphate + nicotinate + H(+)</text>
        <dbReference type="Rhea" id="RHEA:11196"/>
        <dbReference type="ChEBI" id="CHEBI:15378"/>
        <dbReference type="ChEBI" id="CHEBI:15890"/>
        <dbReference type="ChEBI" id="CHEBI:32544"/>
        <dbReference type="ChEBI" id="CHEBI:57502"/>
        <dbReference type="ChEBI" id="CHEBI:57918"/>
        <dbReference type="EC" id="2.4.2.21"/>
    </reaction>
</comment>
<dbReference type="eggNOG" id="COG2038">
    <property type="taxonomic scope" value="Bacteria"/>
</dbReference>
<reference evidence="12" key="1">
    <citation type="submission" date="2009-07" db="EMBL/GenBank/DDBJ databases">
        <title>Complete sequence of chromosome of Methylovorus sp. SIP3-4.</title>
        <authorList>
            <person name="Lucas S."/>
            <person name="Copeland A."/>
            <person name="Lapidus A."/>
            <person name="Glavina del Rio T."/>
            <person name="Tice H."/>
            <person name="Bruce D."/>
            <person name="Goodwin L."/>
            <person name="Pitluck S."/>
            <person name="Clum A."/>
            <person name="Larimer F."/>
            <person name="Land M."/>
            <person name="Hauser L."/>
            <person name="Kyrpides N."/>
            <person name="Mikhailova N."/>
            <person name="Kayluzhnaya M."/>
            <person name="Chistoserdova L."/>
        </authorList>
    </citation>
    <scope>NUCLEOTIDE SEQUENCE [LARGE SCALE GENOMIC DNA]</scope>
    <source>
        <strain evidence="12">SIP3-4</strain>
    </source>
</reference>
<dbReference type="InterPro" id="IPR023195">
    <property type="entry name" value="Nict_dMeBzImd_PRibTrfase_N"/>
</dbReference>
<gene>
    <name evidence="10" type="primary">cobT</name>
    <name evidence="11" type="ordered locus">Msip34_0135</name>
</gene>
<evidence type="ECO:0000256" key="6">
    <source>
        <dbReference type="ARBA" id="ARBA00022676"/>
    </source>
</evidence>
<dbReference type="NCBIfam" id="TIGR03160">
    <property type="entry name" value="cobT_DBIPRT"/>
    <property type="match status" value="1"/>
</dbReference>
<dbReference type="Gene3D" id="1.10.1610.10">
    <property type="match status" value="1"/>
</dbReference>
<organism evidence="11 12">
    <name type="scientific">Methylovorus glucosotrophus (strain SIP3-4)</name>
    <dbReference type="NCBI Taxonomy" id="582744"/>
    <lineage>
        <taxon>Bacteria</taxon>
        <taxon>Pseudomonadati</taxon>
        <taxon>Pseudomonadota</taxon>
        <taxon>Betaproteobacteria</taxon>
        <taxon>Nitrosomonadales</taxon>
        <taxon>Methylophilaceae</taxon>
        <taxon>Methylovorus</taxon>
    </lineage>
</organism>
<keyword evidence="7 10" id="KW-0808">Transferase</keyword>
<evidence type="ECO:0000256" key="7">
    <source>
        <dbReference type="ARBA" id="ARBA00022679"/>
    </source>
</evidence>
<dbReference type="Gene3D" id="3.40.50.10210">
    <property type="match status" value="1"/>
</dbReference>
<comment type="function">
    <text evidence="10">Catalyzes the synthesis of alpha-ribazole-5'-phosphate from nicotinate mononucleotide (NAMN) and 5,6-dimethylbenzimidazole (DMB).</text>
</comment>
<evidence type="ECO:0000256" key="2">
    <source>
        <dbReference type="ARBA" id="ARBA00007110"/>
    </source>
</evidence>
<dbReference type="OrthoDB" id="9781491at2"/>
<dbReference type="STRING" id="582744.Msip34_0135"/>
<evidence type="ECO:0000256" key="3">
    <source>
        <dbReference type="ARBA" id="ARBA00011991"/>
    </source>
</evidence>
<dbReference type="PANTHER" id="PTHR43463:SF1">
    <property type="entry name" value="NICOTINATE-NUCLEOTIDE--DIMETHYLBENZIMIDAZOLE PHOSPHORIBOSYLTRANSFERASE"/>
    <property type="match status" value="1"/>
</dbReference>
<dbReference type="Pfam" id="PF02277">
    <property type="entry name" value="DBI_PRT"/>
    <property type="match status" value="1"/>
</dbReference>
<dbReference type="Proteomes" id="UP000002743">
    <property type="component" value="Chromosome"/>
</dbReference>
<dbReference type="InterPro" id="IPR017846">
    <property type="entry name" value="Nict_dMeBzImd_PRibTrfase_bact"/>
</dbReference>
<evidence type="ECO:0000256" key="10">
    <source>
        <dbReference type="HAMAP-Rule" id="MF_00230"/>
    </source>
</evidence>
<evidence type="ECO:0000256" key="9">
    <source>
        <dbReference type="ARBA" id="ARBA00047340"/>
    </source>
</evidence>
<keyword evidence="12" id="KW-1185">Reference proteome</keyword>
<sequence length="347" mass="36343">MQIPDIQTLDRGLSAALQHKIDQKTKPLGALGRLEGLALQLGLIQQRLDPVLRQPVMMVFAADHGIVAAGVSPYPQAVTMQMVLNFLQGGAAINVFARQVGMDIRVVDAGVNHDFAPHPMLLSHKVAMGTQNMLQAPAMSEAECEKAINIGRQLAHAEIAKGSNVLAFGEMGIGNTTAAAALMAALCQLPAQACVGRGTGLDDAGLQRKVDVVEQVLQHHASHLHSPLSALQHVGGLEIAMMAGAMLGAAQKQAVILVDGFICTAAMLVASRIVPAVLDYAVFTHCSGEQGHRRLLQALQAEPLLDIGLRLGEGTGAALAYPLLQAAANFMNEMASFESAGVDGKSA</sequence>
<proteinExistence type="inferred from homology"/>
<reference evidence="11 12" key="2">
    <citation type="journal article" date="2011" name="J. Bacteriol.">
        <title>Genomes of three methylotrophs from a single niche uncover genetic and metabolic divergence of Methylophilaceae.</title>
        <authorList>
            <person name="Lapidus A."/>
            <person name="Clum A."/>
            <person name="Labutti K."/>
            <person name="Kaluzhnaya M.G."/>
            <person name="Lim S."/>
            <person name="Beck D.A."/>
            <person name="Glavina Del Rio T."/>
            <person name="Nolan M."/>
            <person name="Mavromatis K."/>
            <person name="Huntemann M."/>
            <person name="Lucas S."/>
            <person name="Lidstrom M.E."/>
            <person name="Ivanova N."/>
            <person name="Chistoserdova L."/>
        </authorList>
    </citation>
    <scope>NUCLEOTIDE SEQUENCE [LARGE SCALE GENOMIC DNA]</scope>
    <source>
        <strain evidence="11 12">SIP3-4</strain>
    </source>
</reference>
<evidence type="ECO:0000256" key="1">
    <source>
        <dbReference type="ARBA" id="ARBA00005049"/>
    </source>
</evidence>
<dbReference type="RefSeq" id="WP_015829160.1">
    <property type="nucleotide sequence ID" value="NC_012969.1"/>
</dbReference>
<dbReference type="SUPFAM" id="SSF52733">
    <property type="entry name" value="Nicotinate mononucleotide:5,6-dimethylbenzimidazole phosphoribosyltransferase (CobT)"/>
    <property type="match status" value="1"/>
</dbReference>
<dbReference type="InterPro" id="IPR003200">
    <property type="entry name" value="Nict_dMeBzImd_PRibTrfase"/>
</dbReference>
<dbReference type="HAMAP" id="MF_00230">
    <property type="entry name" value="CobT"/>
    <property type="match status" value="1"/>
</dbReference>
<comment type="pathway">
    <text evidence="1 10">Nucleoside biosynthesis; alpha-ribazole biosynthesis; alpha-ribazole from 5,6-dimethylbenzimidazole: step 1/2.</text>
</comment>
<protein>
    <recommendedName>
        <fullName evidence="4 10">Nicotinate-nucleotide--dimethylbenzimidazole phosphoribosyltransferase</fullName>
        <shortName evidence="10">NN:DBI PRT</shortName>
        <ecNumber evidence="3 10">2.4.2.21</ecNumber>
    </recommendedName>
    <alternativeName>
        <fullName evidence="8 10">N(1)-alpha-phosphoribosyltransferase</fullName>
    </alternativeName>
</protein>
<dbReference type="HOGENOM" id="CLU_002982_0_0_4"/>
<accession>C6X8B4</accession>
<evidence type="ECO:0000256" key="5">
    <source>
        <dbReference type="ARBA" id="ARBA00022573"/>
    </source>
</evidence>
<dbReference type="UniPathway" id="UPA00061">
    <property type="reaction ID" value="UER00516"/>
</dbReference>
<dbReference type="AlphaFoldDB" id="C6X8B4"/>
<keyword evidence="5 10" id="KW-0169">Cobalamin biosynthesis</keyword>
<dbReference type="GO" id="GO:0008939">
    <property type="term" value="F:nicotinate-nucleotide-dimethylbenzimidazole phosphoribosyltransferase activity"/>
    <property type="evidence" value="ECO:0007669"/>
    <property type="project" value="UniProtKB-UniRule"/>
</dbReference>
<dbReference type="EC" id="2.4.2.21" evidence="3 10"/>
<dbReference type="KEGG" id="mei:Msip34_0135"/>
<dbReference type="CDD" id="cd02439">
    <property type="entry name" value="DMB-PRT_CobT"/>
    <property type="match status" value="1"/>
</dbReference>
<dbReference type="InterPro" id="IPR036087">
    <property type="entry name" value="Nict_dMeBzImd_PRibTrfase_sf"/>
</dbReference>
<evidence type="ECO:0000256" key="4">
    <source>
        <dbReference type="ARBA" id="ARBA00015486"/>
    </source>
</evidence>
<dbReference type="GO" id="GO:0009236">
    <property type="term" value="P:cobalamin biosynthetic process"/>
    <property type="evidence" value="ECO:0007669"/>
    <property type="project" value="UniProtKB-UniRule"/>
</dbReference>
<evidence type="ECO:0000313" key="11">
    <source>
        <dbReference type="EMBL" id="ACT49384.1"/>
    </source>
</evidence>